<reference evidence="3" key="2">
    <citation type="submission" date="2013-07" db="EMBL/GenBank/DDBJ databases">
        <authorList>
            <consortium name="The Broad Institute Genome Sequencing Platform"/>
            <person name="Cuomo C."/>
            <person name="Litvintseva A."/>
            <person name="Chen Y."/>
            <person name="Heitman J."/>
            <person name="Sun S."/>
            <person name="Springer D."/>
            <person name="Dromer F."/>
            <person name="Young S.K."/>
            <person name="Zeng Q."/>
            <person name="Gargeya S."/>
            <person name="Fitzgerald M."/>
            <person name="Abouelleil A."/>
            <person name="Alvarado L."/>
            <person name="Berlin A.M."/>
            <person name="Chapman S.B."/>
            <person name="Dewar J."/>
            <person name="Goldberg J."/>
            <person name="Griggs A."/>
            <person name="Gujja S."/>
            <person name="Hansen M."/>
            <person name="Howarth C."/>
            <person name="Imamovic A."/>
            <person name="Larimer J."/>
            <person name="McCowan C."/>
            <person name="Murphy C."/>
            <person name="Pearson M."/>
            <person name="Priest M."/>
            <person name="Roberts A."/>
            <person name="Saif S."/>
            <person name="Shea T."/>
            <person name="Sykes S."/>
            <person name="Wortman J."/>
            <person name="Nusbaum C."/>
            <person name="Birren B."/>
        </authorList>
    </citation>
    <scope>NUCLEOTIDE SEQUENCE</scope>
    <source>
        <strain evidence="3">CBS 10737</strain>
    </source>
</reference>
<feature type="transmembrane region" description="Helical" evidence="1">
    <location>
        <begin position="192"/>
        <end position="217"/>
    </location>
</feature>
<keyword evidence="1" id="KW-1133">Transmembrane helix</keyword>
<organism evidence="2">
    <name type="scientific">Kwoniella pini CBS 10737</name>
    <dbReference type="NCBI Taxonomy" id="1296096"/>
    <lineage>
        <taxon>Eukaryota</taxon>
        <taxon>Fungi</taxon>
        <taxon>Dikarya</taxon>
        <taxon>Basidiomycota</taxon>
        <taxon>Agaricomycotina</taxon>
        <taxon>Tremellomycetes</taxon>
        <taxon>Tremellales</taxon>
        <taxon>Cryptococcaceae</taxon>
        <taxon>Kwoniella</taxon>
    </lineage>
</organism>
<keyword evidence="1" id="KW-0472">Membrane</keyword>
<dbReference type="GO" id="GO:0005886">
    <property type="term" value="C:plasma membrane"/>
    <property type="evidence" value="ECO:0007669"/>
    <property type="project" value="InterPro"/>
</dbReference>
<evidence type="ECO:0000313" key="4">
    <source>
        <dbReference type="Proteomes" id="UP000094020"/>
    </source>
</evidence>
<feature type="transmembrane region" description="Helical" evidence="1">
    <location>
        <begin position="20"/>
        <end position="44"/>
    </location>
</feature>
<evidence type="ECO:0000313" key="3">
    <source>
        <dbReference type="EMBL" id="WWC67106.1"/>
    </source>
</evidence>
<dbReference type="Pfam" id="PF06687">
    <property type="entry name" value="SUR7"/>
    <property type="match status" value="1"/>
</dbReference>
<dbReference type="RefSeq" id="XP_019014231.1">
    <property type="nucleotide sequence ID" value="XM_019152093.1"/>
</dbReference>
<reference evidence="3" key="4">
    <citation type="submission" date="2024-02" db="EMBL/GenBank/DDBJ databases">
        <title>Comparative genomics of Cryptococcus and Kwoniella reveals pathogenesis evolution and contrasting modes of karyotype evolution via chromosome fusion or intercentromeric recombination.</title>
        <authorList>
            <person name="Coelho M.A."/>
            <person name="David-Palma M."/>
            <person name="Shea T."/>
            <person name="Bowers K."/>
            <person name="McGinley-Smith S."/>
            <person name="Mohammad A.W."/>
            <person name="Gnirke A."/>
            <person name="Yurkov A.M."/>
            <person name="Nowrousian M."/>
            <person name="Sun S."/>
            <person name="Cuomo C.A."/>
            <person name="Heitman J."/>
        </authorList>
    </citation>
    <scope>NUCLEOTIDE SEQUENCE</scope>
    <source>
        <strain evidence="3">CBS 10737</strain>
    </source>
</reference>
<dbReference type="InterPro" id="IPR009571">
    <property type="entry name" value="SUR7/Rim9-like_fungi"/>
</dbReference>
<name>A0A1B9IBI2_9TREE</name>
<evidence type="ECO:0000256" key="1">
    <source>
        <dbReference type="SAM" id="Phobius"/>
    </source>
</evidence>
<feature type="transmembrane region" description="Helical" evidence="1">
    <location>
        <begin position="134"/>
        <end position="155"/>
    </location>
</feature>
<proteinExistence type="predicted"/>
<accession>A0A1B9IBI2</accession>
<gene>
    <name evidence="2" type="ORF">I206_00313</name>
    <name evidence="3" type="ORF">I206_101013</name>
</gene>
<sequence length="273" mass="31398">MSSKNQSSKKPSDNQQNSPFNHLICILLSLISTLFLFLVILYNIPFSNDNDNYNEISNLNKKLWLIKFDKKNKIYGFSIWGWCSWSSINSNSNSNLNFNQNIICKRKTFWKLPEDFQLNDSVNLPNEISKSLSISGFFLTFLLITSFAFLIDLLITIKFHSPKQPPSIDKIYWTCPRKMRYTTWLAYCLRNFYLRILASIFILAWGLPVIIISSIGVNKFNKNSISSKLNDESMSLGSGWAMSLTALICLIIIQIIIPLGGLWNDARRSGKKH</sequence>
<keyword evidence="4" id="KW-1185">Reference proteome</keyword>
<dbReference type="KEGG" id="kpin:30168682"/>
<keyword evidence="1" id="KW-0812">Transmembrane</keyword>
<reference evidence="2" key="3">
    <citation type="submission" date="2016-07" db="EMBL/GenBank/DDBJ databases">
        <title>Evolution of pathogenesis and genome organization in the Tremellales.</title>
        <authorList>
            <person name="Cuomo C."/>
            <person name="Litvintseva A."/>
            <person name="Heitman J."/>
            <person name="Chen Y."/>
            <person name="Sun S."/>
            <person name="Springer D."/>
            <person name="Dromer F."/>
            <person name="Young S."/>
            <person name="Zeng Q."/>
            <person name="Chapman S."/>
            <person name="Gujja S."/>
            <person name="Saif S."/>
            <person name="Birren B."/>
        </authorList>
    </citation>
    <scope>NUCLEOTIDE SEQUENCE</scope>
    <source>
        <strain evidence="2">CBS 10737</strain>
    </source>
</reference>
<evidence type="ECO:0000313" key="2">
    <source>
        <dbReference type="EMBL" id="OCF53012.1"/>
    </source>
</evidence>
<dbReference type="OrthoDB" id="2576593at2759"/>
<dbReference type="Proteomes" id="UP000094020">
    <property type="component" value="Chromosome 1"/>
</dbReference>
<dbReference type="EMBL" id="CP144519">
    <property type="protein sequence ID" value="WWC67106.1"/>
    <property type="molecule type" value="Genomic_DNA"/>
</dbReference>
<feature type="transmembrane region" description="Helical" evidence="1">
    <location>
        <begin position="237"/>
        <end position="263"/>
    </location>
</feature>
<protein>
    <submittedName>
        <fullName evidence="2">Uncharacterized protein</fullName>
    </submittedName>
</protein>
<dbReference type="GeneID" id="30168682"/>
<reference evidence="2" key="1">
    <citation type="submission" date="2013-07" db="EMBL/GenBank/DDBJ databases">
        <title>The Genome Sequence of Cryptococcus pinus CBS10737.</title>
        <authorList>
            <consortium name="The Broad Institute Genome Sequencing Platform"/>
            <person name="Cuomo C."/>
            <person name="Litvintseva A."/>
            <person name="Chen Y."/>
            <person name="Heitman J."/>
            <person name="Sun S."/>
            <person name="Springer D."/>
            <person name="Dromer F."/>
            <person name="Young S.K."/>
            <person name="Zeng Q."/>
            <person name="Gargeya S."/>
            <person name="Fitzgerald M."/>
            <person name="Abouelleil A."/>
            <person name="Alvarado L."/>
            <person name="Berlin A.M."/>
            <person name="Chapman S.B."/>
            <person name="Dewar J."/>
            <person name="Goldberg J."/>
            <person name="Griggs A."/>
            <person name="Gujja S."/>
            <person name="Hansen M."/>
            <person name="Howarth C."/>
            <person name="Imamovic A."/>
            <person name="Larimer J."/>
            <person name="McCowan C."/>
            <person name="Murphy C."/>
            <person name="Pearson M."/>
            <person name="Priest M."/>
            <person name="Roberts A."/>
            <person name="Saif S."/>
            <person name="Shea T."/>
            <person name="Sykes S."/>
            <person name="Wortman J."/>
            <person name="Nusbaum C."/>
            <person name="Birren B."/>
        </authorList>
    </citation>
    <scope>NUCLEOTIDE SEQUENCE [LARGE SCALE GENOMIC DNA]</scope>
    <source>
        <strain evidence="2">CBS 10737</strain>
    </source>
</reference>
<dbReference type="AlphaFoldDB" id="A0A1B9IBI2"/>
<dbReference type="EMBL" id="KI894007">
    <property type="protein sequence ID" value="OCF53012.1"/>
    <property type="molecule type" value="Genomic_DNA"/>
</dbReference>